<dbReference type="AlphaFoldDB" id="A0A1D2L6V9"/>
<evidence type="ECO:0000313" key="3">
    <source>
        <dbReference type="Proteomes" id="UP000243591"/>
    </source>
</evidence>
<dbReference type="Pfam" id="PF11337">
    <property type="entry name" value="DUF3139"/>
    <property type="match status" value="1"/>
</dbReference>
<dbReference type="Proteomes" id="UP000243591">
    <property type="component" value="Chromosome"/>
</dbReference>
<feature type="transmembrane region" description="Helical" evidence="1">
    <location>
        <begin position="6"/>
        <end position="22"/>
    </location>
</feature>
<proteinExistence type="predicted"/>
<keyword evidence="1" id="KW-0472">Membrane</keyword>
<sequence length="122" mass="14688">MDNKIKVSVLIMLMVLSYLYFFKFHEYEAMKEINRTIVKQGLHRNDILRQTKLKKDRNRDVYYSEIIFKDDVNTVYTYFYSHSRKAVPFQISITSFNSKNKSPKHSSIYDIKKSLLNNDILY</sequence>
<dbReference type="InterPro" id="IPR021486">
    <property type="entry name" value="DUF3139"/>
</dbReference>
<gene>
    <name evidence="2" type="ORF">CNY62_03200</name>
</gene>
<evidence type="ECO:0000256" key="1">
    <source>
        <dbReference type="SAM" id="Phobius"/>
    </source>
</evidence>
<dbReference type="EMBL" id="CP023483">
    <property type="protein sequence ID" value="ATF25486.1"/>
    <property type="molecule type" value="Genomic_DNA"/>
</dbReference>
<protein>
    <submittedName>
        <fullName evidence="2">DUF3139 domain-containing protein</fullName>
    </submittedName>
</protein>
<accession>A0A1D2L6V9</accession>
<dbReference type="KEGG" id="bths:CNY62_03200"/>
<keyword evidence="1" id="KW-1133">Transmembrane helix</keyword>
<keyword evidence="3" id="KW-1185">Reference proteome</keyword>
<evidence type="ECO:0000313" key="2">
    <source>
        <dbReference type="EMBL" id="ATF25486.1"/>
    </source>
</evidence>
<name>A0A1D2L6V9_BROTH</name>
<reference evidence="2 3" key="1">
    <citation type="submission" date="2017-09" db="EMBL/GenBank/DDBJ databases">
        <title>Complete Genome Sequences of Two Strains of the Meat Spoilage Bacterium Brochothrix thermosphacta Isolated from Ground Chicken.</title>
        <authorList>
            <person name="Paoli G.C."/>
            <person name="Wijey C."/>
            <person name="Chen C.-Y."/>
            <person name="Nguyen L."/>
            <person name="Yan X."/>
            <person name="Irwin P.L."/>
        </authorList>
    </citation>
    <scope>NUCLEOTIDE SEQUENCE [LARGE SCALE GENOMIC DNA]</scope>
    <source>
        <strain evidence="2 3">BI</strain>
    </source>
</reference>
<dbReference type="RefSeq" id="WP_069133655.1">
    <property type="nucleotide sequence ID" value="NZ_CP023483.1"/>
</dbReference>
<organism evidence="2 3">
    <name type="scientific">Brochothrix thermosphacta</name>
    <name type="common">Microbacterium thermosphactum</name>
    <dbReference type="NCBI Taxonomy" id="2756"/>
    <lineage>
        <taxon>Bacteria</taxon>
        <taxon>Bacillati</taxon>
        <taxon>Bacillota</taxon>
        <taxon>Bacilli</taxon>
        <taxon>Bacillales</taxon>
        <taxon>Listeriaceae</taxon>
        <taxon>Brochothrix</taxon>
    </lineage>
</organism>
<keyword evidence="1" id="KW-0812">Transmembrane</keyword>